<feature type="domain" description="Bacterial Ig-like" evidence="2">
    <location>
        <begin position="154"/>
        <end position="236"/>
    </location>
</feature>
<keyword evidence="4" id="KW-1185">Reference proteome</keyword>
<feature type="domain" description="Bacterial Ig-like" evidence="2">
    <location>
        <begin position="469"/>
        <end position="549"/>
    </location>
</feature>
<dbReference type="InterPro" id="IPR013783">
    <property type="entry name" value="Ig-like_fold"/>
</dbReference>
<dbReference type="EMBL" id="JACBYE010000080">
    <property type="protein sequence ID" value="NYS95488.1"/>
    <property type="molecule type" value="Genomic_DNA"/>
</dbReference>
<feature type="signal peptide" evidence="1">
    <location>
        <begin position="1"/>
        <end position="37"/>
    </location>
</feature>
<evidence type="ECO:0000259" key="2">
    <source>
        <dbReference type="Pfam" id="PF16640"/>
    </source>
</evidence>
<dbReference type="Proteomes" id="UP000561011">
    <property type="component" value="Unassembled WGS sequence"/>
</dbReference>
<organism evidence="3 4">
    <name type="scientific">Sanguibacter inulinus</name>
    <dbReference type="NCBI Taxonomy" id="60922"/>
    <lineage>
        <taxon>Bacteria</taxon>
        <taxon>Bacillati</taxon>
        <taxon>Actinomycetota</taxon>
        <taxon>Actinomycetes</taxon>
        <taxon>Micrococcales</taxon>
        <taxon>Sanguibacteraceae</taxon>
        <taxon>Sanguibacter</taxon>
    </lineage>
</organism>
<evidence type="ECO:0000256" key="1">
    <source>
        <dbReference type="SAM" id="SignalP"/>
    </source>
</evidence>
<sequence length="719" mass="72854">MRTRRTQATHPSRRRTEGLRRLAAAALALPLALGTLAATALPASAGEPLIHIVHSLDAYAGVPGPATFTCEDSPERPLVEARWDASGQSSGSAEPASPGSGTFSFTADVVFQVPDVRWTLGLTCDYSSDQTDIETYAMLVDVTRQKQATSTVMTLDPARVNPGSAVYATVTVTTVDGPATEGTVQFSVDGNQLAGTSELDGAGTTMAVIPGLGTGSHEILAEYSGSGTLASSSSVETAWVKAVPGVDLSVPASAASADVVLSATATASSGFGTPTGSVTFFTDQEVSLGQAVLVDGHATLSIPGLLLPRDYEIFAVYSGDDDYTSKASTVRGLTVVQPPVAQQTTTTLKFSPTPVYSGDPIMATATVTTTDGAPVTIGTVQFSFEGQDVGSPVGLGTDGTASLPFPWQAAGEYKVAATYAGVGTFAGSSTEGQKLTVIQRPQETFKATPTVTLTVPAKISTPKVEVSVAVTGEVIWTLADVTAASPVPSTPTGTVTVRFVKGGTPYTATLVDGVATFTVDAPAPGTYEAEASYSGDDFYWAASDVTPTVVEAPVVTPPVTPTPDLTGSTTTLAPGEKITLVARGFLPGETVEFVLHSDPVVLGTAEADADGVATLVVALPAGVPAGEHHVEATGMTSLRTAQIPVTVIADVTVVTPPVVTAPVVTVPVAAAPVVAVVVPAAPLASTGAELGSTALLVSVLLGSGVLLVVGRRRFGALAG</sequence>
<gene>
    <name evidence="3" type="ORF">HZZ10_18450</name>
</gene>
<feature type="domain" description="Bacterial Ig-like" evidence="2">
    <location>
        <begin position="350"/>
        <end position="437"/>
    </location>
</feature>
<proteinExistence type="predicted"/>
<dbReference type="RefSeq" id="WP_179914632.1">
    <property type="nucleotide sequence ID" value="NZ_JACBYE010000080.1"/>
</dbReference>
<feature type="domain" description="Bacterial Ig-like" evidence="2">
    <location>
        <begin position="251"/>
        <end position="335"/>
    </location>
</feature>
<dbReference type="AlphaFoldDB" id="A0A853F3A9"/>
<dbReference type="InterPro" id="IPR032109">
    <property type="entry name" value="Big_3_5"/>
</dbReference>
<feature type="chain" id="PRO_5038886107" evidence="1">
    <location>
        <begin position="38"/>
        <end position="719"/>
    </location>
</feature>
<name>A0A853F3A9_9MICO</name>
<evidence type="ECO:0000313" key="3">
    <source>
        <dbReference type="EMBL" id="NYS95488.1"/>
    </source>
</evidence>
<comment type="caution">
    <text evidence="3">The sequence shown here is derived from an EMBL/GenBank/DDBJ whole genome shotgun (WGS) entry which is preliminary data.</text>
</comment>
<evidence type="ECO:0000313" key="4">
    <source>
        <dbReference type="Proteomes" id="UP000561011"/>
    </source>
</evidence>
<dbReference type="Pfam" id="PF16640">
    <property type="entry name" value="Big_3_5"/>
    <property type="match status" value="4"/>
</dbReference>
<reference evidence="3 4" key="1">
    <citation type="submission" date="2020-07" db="EMBL/GenBank/DDBJ databases">
        <title>MOT database genomes.</title>
        <authorList>
            <person name="Joseph S."/>
            <person name="Aduse-Opoku J."/>
            <person name="Hashim A."/>
            <person name="Wade W."/>
            <person name="Curtis M."/>
        </authorList>
    </citation>
    <scope>NUCLEOTIDE SEQUENCE [LARGE SCALE GENOMIC DNA]</scope>
    <source>
        <strain evidence="3 4">DSM 100099</strain>
    </source>
</reference>
<dbReference type="Gene3D" id="2.60.40.10">
    <property type="entry name" value="Immunoglobulins"/>
    <property type="match status" value="4"/>
</dbReference>
<keyword evidence="1" id="KW-0732">Signal</keyword>
<dbReference type="GO" id="GO:0005975">
    <property type="term" value="P:carbohydrate metabolic process"/>
    <property type="evidence" value="ECO:0007669"/>
    <property type="project" value="UniProtKB-ARBA"/>
</dbReference>
<accession>A0A853F3A9</accession>
<protein>
    <submittedName>
        <fullName evidence="3">Ig-like domain repeat protein</fullName>
    </submittedName>
</protein>